<keyword evidence="5" id="KW-0808">Transferase</keyword>
<dbReference type="GO" id="GO:0046654">
    <property type="term" value="P:tetrahydrofolate biosynthetic process"/>
    <property type="evidence" value="ECO:0007669"/>
    <property type="project" value="TreeGrafter"/>
</dbReference>
<dbReference type="CDD" id="cd00739">
    <property type="entry name" value="DHPS"/>
    <property type="match status" value="1"/>
</dbReference>
<evidence type="ECO:0000313" key="10">
    <source>
        <dbReference type="EMBL" id="PKI80728.1"/>
    </source>
</evidence>
<dbReference type="InterPro" id="IPR011005">
    <property type="entry name" value="Dihydropteroate_synth-like_sf"/>
</dbReference>
<proteinExistence type="predicted"/>
<sequence length="381" mass="42613">MEIFKLKIDDAKSLYNKLGCDKTGSLILSKKSNLHTLYIKSLHVGAANILKQDALSIGADLAVPTGVITAKQKYVDAILIGTSKHFETLSKKELAQPFDLKTLAKKLNSFINNKIYKTKIMGVLNANEDSFFKDSRFNESQAISKIETLITDGADIIDIGAVSSRPGSSPVKPEIELKRVKNIVDSIYEQKLYEKAAFSIDSYEPLVIDYVLNRGFKIVNDITGLQNEEVIKLTAKYNATAVIMHMQNNPTNMQESPTYENVILEVEEFLKKQAQKAQSFGVEDIILDVGIGFGKTLEHNLLLLRNLEHFRHLGFELLIGASRKSMIDKIVSSSIEQRLPGTLAIHLEAINNKASIIRCHDVKEHYQAIKVQEAINKQEIL</sequence>
<dbReference type="Proteomes" id="UP000233248">
    <property type="component" value="Unassembled WGS sequence"/>
</dbReference>
<evidence type="ECO:0000256" key="6">
    <source>
        <dbReference type="ARBA" id="ARBA00022723"/>
    </source>
</evidence>
<dbReference type="PROSITE" id="PS50972">
    <property type="entry name" value="PTERIN_BINDING"/>
    <property type="match status" value="1"/>
</dbReference>
<comment type="caution">
    <text evidence="10">The sequence shown here is derived from an EMBL/GenBank/DDBJ whole genome shotgun (WGS) entry which is preliminary data.</text>
</comment>
<evidence type="ECO:0000256" key="7">
    <source>
        <dbReference type="ARBA" id="ARBA00022842"/>
    </source>
</evidence>
<reference evidence="10 11" key="1">
    <citation type="submission" date="2017-09" db="EMBL/GenBank/DDBJ databases">
        <title>Genomics of the genus Arcobacter.</title>
        <authorList>
            <person name="Perez-Cataluna A."/>
            <person name="Figueras M.J."/>
            <person name="Salas-Masso N."/>
        </authorList>
    </citation>
    <scope>NUCLEOTIDE SEQUENCE [LARGE SCALE GENOMIC DNA]</scope>
    <source>
        <strain evidence="10 11">DSM 18005</strain>
    </source>
</reference>
<keyword evidence="6" id="KW-0479">Metal-binding</keyword>
<dbReference type="AlphaFoldDB" id="A0A2N1J2D9"/>
<dbReference type="InterPro" id="IPR045031">
    <property type="entry name" value="DHP_synth-like"/>
</dbReference>
<dbReference type="InterPro" id="IPR006390">
    <property type="entry name" value="DHP_synth_dom"/>
</dbReference>
<evidence type="ECO:0000256" key="2">
    <source>
        <dbReference type="ARBA" id="ARBA00001946"/>
    </source>
</evidence>
<name>A0A2N1J2D9_9BACT</name>
<evidence type="ECO:0000256" key="1">
    <source>
        <dbReference type="ARBA" id="ARBA00000012"/>
    </source>
</evidence>
<dbReference type="PIRSF" id="PIRSF000501">
    <property type="entry name" value="DHPS_Campy_prd"/>
    <property type="match status" value="1"/>
</dbReference>
<comment type="catalytic activity">
    <reaction evidence="1">
        <text>(7,8-dihydropterin-6-yl)methyl diphosphate + 4-aminobenzoate = 7,8-dihydropteroate + diphosphate</text>
        <dbReference type="Rhea" id="RHEA:19949"/>
        <dbReference type="ChEBI" id="CHEBI:17836"/>
        <dbReference type="ChEBI" id="CHEBI:17839"/>
        <dbReference type="ChEBI" id="CHEBI:33019"/>
        <dbReference type="ChEBI" id="CHEBI:72950"/>
        <dbReference type="EC" id="2.5.1.15"/>
    </reaction>
</comment>
<dbReference type="EC" id="2.5.1.15" evidence="4"/>
<evidence type="ECO:0000256" key="8">
    <source>
        <dbReference type="ARBA" id="ARBA00022909"/>
    </source>
</evidence>
<dbReference type="PANTHER" id="PTHR20941:SF1">
    <property type="entry name" value="FOLIC ACID SYNTHESIS PROTEIN FOL1"/>
    <property type="match status" value="1"/>
</dbReference>
<dbReference type="GO" id="GO:0046872">
    <property type="term" value="F:metal ion binding"/>
    <property type="evidence" value="ECO:0007669"/>
    <property type="project" value="UniProtKB-KW"/>
</dbReference>
<dbReference type="GO" id="GO:0005829">
    <property type="term" value="C:cytosol"/>
    <property type="evidence" value="ECO:0007669"/>
    <property type="project" value="TreeGrafter"/>
</dbReference>
<comment type="pathway">
    <text evidence="3">Cofactor biosynthesis; tetrahydrofolate biosynthesis; 7,8-dihydrofolate from 2-amino-4-hydroxy-6-hydroxymethyl-7,8-dihydropteridine diphosphate and 4-aminobenzoate: step 1/2.</text>
</comment>
<dbReference type="PROSITE" id="PS00793">
    <property type="entry name" value="DHPS_2"/>
    <property type="match status" value="1"/>
</dbReference>
<protein>
    <recommendedName>
        <fullName evidence="4">dihydropteroate synthase</fullName>
        <ecNumber evidence="4">2.5.1.15</ecNumber>
    </recommendedName>
</protein>
<dbReference type="KEGG" id="ahs:AHALO_1388"/>
<feature type="domain" description="Pterin-binding" evidence="9">
    <location>
        <begin position="118"/>
        <end position="370"/>
    </location>
</feature>
<dbReference type="SUPFAM" id="SSF51717">
    <property type="entry name" value="Dihydropteroate synthetase-like"/>
    <property type="match status" value="1"/>
</dbReference>
<dbReference type="GO" id="GO:0004156">
    <property type="term" value="F:dihydropteroate synthase activity"/>
    <property type="evidence" value="ECO:0007669"/>
    <property type="project" value="UniProtKB-EC"/>
</dbReference>
<keyword evidence="11" id="KW-1185">Reference proteome</keyword>
<evidence type="ECO:0000256" key="4">
    <source>
        <dbReference type="ARBA" id="ARBA00012458"/>
    </source>
</evidence>
<comment type="cofactor">
    <cofactor evidence="2">
        <name>Mg(2+)</name>
        <dbReference type="ChEBI" id="CHEBI:18420"/>
    </cofactor>
</comment>
<dbReference type="Gene3D" id="3.20.20.20">
    <property type="entry name" value="Dihydropteroate synthase-like"/>
    <property type="match status" value="1"/>
</dbReference>
<dbReference type="OrthoDB" id="9811744at2"/>
<dbReference type="InterPro" id="IPR000489">
    <property type="entry name" value="Pterin-binding_dom"/>
</dbReference>
<gene>
    <name evidence="10" type="primary">folP</name>
    <name evidence="10" type="ORF">CP960_07845</name>
</gene>
<dbReference type="EMBL" id="NXIF01000028">
    <property type="protein sequence ID" value="PKI80728.1"/>
    <property type="molecule type" value="Genomic_DNA"/>
</dbReference>
<accession>A0A2N1J2D9</accession>
<evidence type="ECO:0000259" key="9">
    <source>
        <dbReference type="PROSITE" id="PS50972"/>
    </source>
</evidence>
<keyword evidence="8" id="KW-0289">Folate biosynthesis</keyword>
<dbReference type="Pfam" id="PF00809">
    <property type="entry name" value="Pterin_bind"/>
    <property type="match status" value="1"/>
</dbReference>
<dbReference type="RefSeq" id="WP_101184866.1">
    <property type="nucleotide sequence ID" value="NZ_CP031218.1"/>
</dbReference>
<dbReference type="GO" id="GO:0046656">
    <property type="term" value="P:folic acid biosynthetic process"/>
    <property type="evidence" value="ECO:0007669"/>
    <property type="project" value="UniProtKB-KW"/>
</dbReference>
<keyword evidence="7" id="KW-0460">Magnesium</keyword>
<organism evidence="10 11">
    <name type="scientific">Malaciobacter halophilus</name>
    <dbReference type="NCBI Taxonomy" id="197482"/>
    <lineage>
        <taxon>Bacteria</taxon>
        <taxon>Pseudomonadati</taxon>
        <taxon>Campylobacterota</taxon>
        <taxon>Epsilonproteobacteria</taxon>
        <taxon>Campylobacterales</taxon>
        <taxon>Arcobacteraceae</taxon>
        <taxon>Malaciobacter</taxon>
    </lineage>
</organism>
<dbReference type="InterPro" id="IPR016227">
    <property type="entry name" value="Dihydropteroate_synthase_prd"/>
</dbReference>
<dbReference type="PANTHER" id="PTHR20941">
    <property type="entry name" value="FOLATE SYNTHESIS PROTEINS"/>
    <property type="match status" value="1"/>
</dbReference>
<evidence type="ECO:0000256" key="5">
    <source>
        <dbReference type="ARBA" id="ARBA00022679"/>
    </source>
</evidence>
<evidence type="ECO:0000256" key="3">
    <source>
        <dbReference type="ARBA" id="ARBA00004763"/>
    </source>
</evidence>
<evidence type="ECO:0000313" key="11">
    <source>
        <dbReference type="Proteomes" id="UP000233248"/>
    </source>
</evidence>
<dbReference type="NCBIfam" id="TIGR01496">
    <property type="entry name" value="DHPS"/>
    <property type="match status" value="1"/>
</dbReference>